<name>A0A8T0BPD7_SILME</name>
<dbReference type="GO" id="GO:0002768">
    <property type="term" value="P:immune response-regulating cell surface receptor signaling pathway"/>
    <property type="evidence" value="ECO:0007669"/>
    <property type="project" value="InterPro"/>
</dbReference>
<feature type="signal peptide" evidence="4">
    <location>
        <begin position="1"/>
        <end position="24"/>
    </location>
</feature>
<evidence type="ECO:0000256" key="1">
    <source>
        <dbReference type="ARBA" id="ARBA00023319"/>
    </source>
</evidence>
<dbReference type="AlphaFoldDB" id="A0A8T0BPD7"/>
<dbReference type="GO" id="GO:0038023">
    <property type="term" value="F:signaling receptor activity"/>
    <property type="evidence" value="ECO:0007669"/>
    <property type="project" value="InterPro"/>
</dbReference>
<dbReference type="PROSITE" id="PS50835">
    <property type="entry name" value="IG_LIKE"/>
    <property type="match status" value="1"/>
</dbReference>
<keyword evidence="3" id="KW-1133">Transmembrane helix</keyword>
<feature type="chain" id="PRO_5035931751" description="Ig-like domain-containing protein" evidence="4">
    <location>
        <begin position="25"/>
        <end position="298"/>
    </location>
</feature>
<dbReference type="SMART" id="SM00409">
    <property type="entry name" value="IG"/>
    <property type="match status" value="1"/>
</dbReference>
<accession>A0A8T0BPD7</accession>
<dbReference type="EMBL" id="JABFDY010000003">
    <property type="protein sequence ID" value="KAF7709211.1"/>
    <property type="molecule type" value="Genomic_DNA"/>
</dbReference>
<keyword evidence="7" id="KW-1185">Reference proteome</keyword>
<dbReference type="InterPro" id="IPR013151">
    <property type="entry name" value="Immunoglobulin_dom"/>
</dbReference>
<protein>
    <recommendedName>
        <fullName evidence="5">Ig-like domain-containing protein</fullName>
    </recommendedName>
</protein>
<dbReference type="InterPro" id="IPR003599">
    <property type="entry name" value="Ig_sub"/>
</dbReference>
<dbReference type="InterPro" id="IPR036179">
    <property type="entry name" value="Ig-like_dom_sf"/>
</dbReference>
<keyword evidence="1" id="KW-0393">Immunoglobulin domain</keyword>
<keyword evidence="3" id="KW-0812">Transmembrane</keyword>
<feature type="domain" description="Ig-like" evidence="5">
    <location>
        <begin position="27"/>
        <end position="136"/>
    </location>
</feature>
<dbReference type="SUPFAM" id="SSF48726">
    <property type="entry name" value="Immunoglobulin"/>
    <property type="match status" value="1"/>
</dbReference>
<proteinExistence type="predicted"/>
<gene>
    <name evidence="6" type="ORF">HF521_016061</name>
</gene>
<feature type="region of interest" description="Disordered" evidence="2">
    <location>
        <begin position="196"/>
        <end position="236"/>
    </location>
</feature>
<dbReference type="PANTHER" id="PTHR37996:SF1">
    <property type="entry name" value="B- AND T-LYMPHOCYTE ATTENUATOR"/>
    <property type="match status" value="1"/>
</dbReference>
<reference evidence="6" key="1">
    <citation type="submission" date="2020-08" db="EMBL/GenBank/DDBJ databases">
        <title>Chromosome-level assembly of Southern catfish (Silurus meridionalis) provides insights into visual adaptation to the nocturnal and benthic lifestyles.</title>
        <authorList>
            <person name="Zhang Y."/>
            <person name="Wang D."/>
            <person name="Peng Z."/>
        </authorList>
    </citation>
    <scope>NUCLEOTIDE SEQUENCE</scope>
    <source>
        <strain evidence="6">SWU-2019-XX</strain>
        <tissue evidence="6">Muscle</tissue>
    </source>
</reference>
<evidence type="ECO:0000313" key="6">
    <source>
        <dbReference type="EMBL" id="KAF7709211.1"/>
    </source>
</evidence>
<dbReference type="InterPro" id="IPR039257">
    <property type="entry name" value="BTLA"/>
</dbReference>
<comment type="caution">
    <text evidence="6">The sequence shown here is derived from an EMBL/GenBank/DDBJ whole genome shotgun (WGS) entry which is preliminary data.</text>
</comment>
<sequence>MARPHHVYTSSRLVVFVLVLLVDAQDPVDSCVSNINLRKNTVYVVSSGSMLNISCPVSYCKDVPTVKWIKIDHTNNFIAISETNQITITQIQKVPKTIISYLSIRNISTNEQGFYRCMISYSNFSSESHNIIVNVSDSMNHTNENVTKAGIGVQASYISWFLYVFICVGILSLVMVVMLSSLLCINQCSRKSNSHRQNNAMVCPKPLSSTTSGKSQELPDEQNNIYDESTDDSRSRLDSLCASNDQEYTRDMRNGSKSNDVLRDIVYATLQHPAPREVSAVRHVSTEQLVEYASIRIA</sequence>
<dbReference type="OrthoDB" id="9947981at2759"/>
<feature type="compositionally biased region" description="Polar residues" evidence="2">
    <location>
        <begin position="207"/>
        <end position="227"/>
    </location>
</feature>
<dbReference type="Pfam" id="PF00047">
    <property type="entry name" value="ig"/>
    <property type="match status" value="1"/>
</dbReference>
<dbReference type="GO" id="GO:0005886">
    <property type="term" value="C:plasma membrane"/>
    <property type="evidence" value="ECO:0007669"/>
    <property type="project" value="InterPro"/>
</dbReference>
<feature type="transmembrane region" description="Helical" evidence="3">
    <location>
        <begin position="160"/>
        <end position="185"/>
    </location>
</feature>
<evidence type="ECO:0000259" key="5">
    <source>
        <dbReference type="PROSITE" id="PS50835"/>
    </source>
</evidence>
<keyword evidence="4" id="KW-0732">Signal</keyword>
<dbReference type="InterPro" id="IPR013783">
    <property type="entry name" value="Ig-like_fold"/>
</dbReference>
<dbReference type="InterPro" id="IPR007110">
    <property type="entry name" value="Ig-like_dom"/>
</dbReference>
<dbReference type="Gene3D" id="2.60.40.10">
    <property type="entry name" value="Immunoglobulins"/>
    <property type="match status" value="1"/>
</dbReference>
<organism evidence="6 7">
    <name type="scientific">Silurus meridionalis</name>
    <name type="common">Southern catfish</name>
    <name type="synonym">Silurus soldatovi meridionalis</name>
    <dbReference type="NCBI Taxonomy" id="175797"/>
    <lineage>
        <taxon>Eukaryota</taxon>
        <taxon>Metazoa</taxon>
        <taxon>Chordata</taxon>
        <taxon>Craniata</taxon>
        <taxon>Vertebrata</taxon>
        <taxon>Euteleostomi</taxon>
        <taxon>Actinopterygii</taxon>
        <taxon>Neopterygii</taxon>
        <taxon>Teleostei</taxon>
        <taxon>Ostariophysi</taxon>
        <taxon>Siluriformes</taxon>
        <taxon>Siluridae</taxon>
        <taxon>Silurus</taxon>
    </lineage>
</organism>
<evidence type="ECO:0000256" key="2">
    <source>
        <dbReference type="SAM" id="MobiDB-lite"/>
    </source>
</evidence>
<evidence type="ECO:0000313" key="7">
    <source>
        <dbReference type="Proteomes" id="UP000606274"/>
    </source>
</evidence>
<evidence type="ECO:0000256" key="3">
    <source>
        <dbReference type="SAM" id="Phobius"/>
    </source>
</evidence>
<evidence type="ECO:0000256" key="4">
    <source>
        <dbReference type="SAM" id="SignalP"/>
    </source>
</evidence>
<keyword evidence="3" id="KW-0472">Membrane</keyword>
<dbReference type="PANTHER" id="PTHR37996">
    <property type="entry name" value="B- AND T-LYMPHOCYTE ATTENUATOR"/>
    <property type="match status" value="1"/>
</dbReference>
<dbReference type="Proteomes" id="UP000606274">
    <property type="component" value="Unassembled WGS sequence"/>
</dbReference>